<sequence>MTDPGKGPATAPATGPEFAEGVAEHVHGFLRDLHEQGLRVPVPRRLVFLRAIEAVGPRDVTHLYWIGASTLTAAREDLDVYTPTFERWFGTAGTRHVPDEESPEDETPAPQGKGDESPFAAALGGRAGREAGRAERERRPMFGAASEDERALLTLLRRELPRAVPSVRSRRRRPARRGPWIDLARICRESWRTHGEIVTLRRRDRPRRHRRVLLLIDVSGSMKQHSAAYLRFAHAVTARLERAEVFTFGTRLTRVTAALRAREVDTAVAALSEVVLDAEGGTRIGAALQEFLGNARYVTMARGALVIVLSDGLERGDCEPMRAAVRRLSLLGHRLLWWSPLACDPAYRPVTRGMSAVLGHLDALAGVRDLRTAYEQVRLLGRE</sequence>
<reference evidence="3 4" key="1">
    <citation type="submission" date="2024-09" db="EMBL/GenBank/DDBJ databases">
        <authorList>
            <person name="Sun Q."/>
            <person name="Mori K."/>
        </authorList>
    </citation>
    <scope>NUCLEOTIDE SEQUENCE [LARGE SCALE GENOMIC DNA]</scope>
    <source>
        <strain evidence="3 4">JCM 3324</strain>
    </source>
</reference>
<dbReference type="InterPro" id="IPR002035">
    <property type="entry name" value="VWF_A"/>
</dbReference>
<dbReference type="InterPro" id="IPR008912">
    <property type="entry name" value="Uncharacterised_CoxE"/>
</dbReference>
<dbReference type="PANTHER" id="PTHR39338">
    <property type="entry name" value="BLL5662 PROTEIN-RELATED"/>
    <property type="match status" value="1"/>
</dbReference>
<dbReference type="EMBL" id="JBHMCF010000041">
    <property type="protein sequence ID" value="MFB9475231.1"/>
    <property type="molecule type" value="Genomic_DNA"/>
</dbReference>
<comment type="caution">
    <text evidence="3">The sequence shown here is derived from an EMBL/GenBank/DDBJ whole genome shotgun (WGS) entry which is preliminary data.</text>
</comment>
<dbReference type="CDD" id="cd00198">
    <property type="entry name" value="vWFA"/>
    <property type="match status" value="1"/>
</dbReference>
<feature type="compositionally biased region" description="Basic and acidic residues" evidence="1">
    <location>
        <begin position="127"/>
        <end position="140"/>
    </location>
</feature>
<protein>
    <submittedName>
        <fullName evidence="3">VWA domain-containing protein</fullName>
    </submittedName>
</protein>
<dbReference type="PIRSF" id="PIRSF010256">
    <property type="entry name" value="CoxE_vWa"/>
    <property type="match status" value="1"/>
</dbReference>
<organism evidence="3 4">
    <name type="scientific">Nonomuraea salmonea</name>
    <dbReference type="NCBI Taxonomy" id="46181"/>
    <lineage>
        <taxon>Bacteria</taxon>
        <taxon>Bacillati</taxon>
        <taxon>Actinomycetota</taxon>
        <taxon>Actinomycetes</taxon>
        <taxon>Streptosporangiales</taxon>
        <taxon>Streptosporangiaceae</taxon>
        <taxon>Nonomuraea</taxon>
    </lineage>
</organism>
<name>A0ABV5NZ97_9ACTN</name>
<dbReference type="SUPFAM" id="SSF53300">
    <property type="entry name" value="vWA-like"/>
    <property type="match status" value="1"/>
</dbReference>
<dbReference type="Pfam" id="PF05762">
    <property type="entry name" value="VWA_CoxE"/>
    <property type="match status" value="1"/>
</dbReference>
<dbReference type="InterPro" id="IPR011195">
    <property type="entry name" value="UCP010256"/>
</dbReference>
<dbReference type="InterPro" id="IPR036465">
    <property type="entry name" value="vWFA_dom_sf"/>
</dbReference>
<proteinExistence type="predicted"/>
<keyword evidence="4" id="KW-1185">Reference proteome</keyword>
<evidence type="ECO:0000313" key="4">
    <source>
        <dbReference type="Proteomes" id="UP001589568"/>
    </source>
</evidence>
<feature type="domain" description="VWFA" evidence="2">
    <location>
        <begin position="209"/>
        <end position="363"/>
    </location>
</feature>
<gene>
    <name evidence="3" type="ORF">ACFFR3_37580</name>
</gene>
<accession>A0ABV5NZ97</accession>
<dbReference type="Gene3D" id="3.40.50.410">
    <property type="entry name" value="von Willebrand factor, type A domain"/>
    <property type="match status" value="1"/>
</dbReference>
<dbReference type="PANTHER" id="PTHR39338:SF6">
    <property type="entry name" value="BLL5662 PROTEIN"/>
    <property type="match status" value="1"/>
</dbReference>
<feature type="region of interest" description="Disordered" evidence="1">
    <location>
        <begin position="92"/>
        <end position="143"/>
    </location>
</feature>
<dbReference type="RefSeq" id="WP_379484673.1">
    <property type="nucleotide sequence ID" value="NZ_JBHMCF010000041.1"/>
</dbReference>
<evidence type="ECO:0000259" key="2">
    <source>
        <dbReference type="SMART" id="SM00327"/>
    </source>
</evidence>
<dbReference type="Proteomes" id="UP001589568">
    <property type="component" value="Unassembled WGS sequence"/>
</dbReference>
<dbReference type="SMART" id="SM00327">
    <property type="entry name" value="VWA"/>
    <property type="match status" value="1"/>
</dbReference>
<evidence type="ECO:0000256" key="1">
    <source>
        <dbReference type="SAM" id="MobiDB-lite"/>
    </source>
</evidence>
<evidence type="ECO:0000313" key="3">
    <source>
        <dbReference type="EMBL" id="MFB9475231.1"/>
    </source>
</evidence>